<comment type="caution">
    <text evidence="2">The sequence shown here is derived from an EMBL/GenBank/DDBJ whole genome shotgun (WGS) entry which is preliminary data.</text>
</comment>
<feature type="region of interest" description="Disordered" evidence="1">
    <location>
        <begin position="74"/>
        <end position="116"/>
    </location>
</feature>
<dbReference type="Proteomes" id="UP000886520">
    <property type="component" value="Chromosome 16"/>
</dbReference>
<dbReference type="AlphaFoldDB" id="A0A9D4UJ91"/>
<dbReference type="EMBL" id="JABFUD020000016">
    <property type="protein sequence ID" value="KAI5068865.1"/>
    <property type="molecule type" value="Genomic_DNA"/>
</dbReference>
<reference evidence="2" key="1">
    <citation type="submission" date="2021-01" db="EMBL/GenBank/DDBJ databases">
        <title>Adiantum capillus-veneris genome.</title>
        <authorList>
            <person name="Fang Y."/>
            <person name="Liao Q."/>
        </authorList>
    </citation>
    <scope>NUCLEOTIDE SEQUENCE</scope>
    <source>
        <strain evidence="2">H3</strain>
        <tissue evidence="2">Leaf</tissue>
    </source>
</reference>
<evidence type="ECO:0000313" key="3">
    <source>
        <dbReference type="Proteomes" id="UP000886520"/>
    </source>
</evidence>
<evidence type="ECO:0000256" key="1">
    <source>
        <dbReference type="SAM" id="MobiDB-lite"/>
    </source>
</evidence>
<keyword evidence="3" id="KW-1185">Reference proteome</keyword>
<feature type="compositionally biased region" description="Basic and acidic residues" evidence="1">
    <location>
        <begin position="91"/>
        <end position="116"/>
    </location>
</feature>
<protein>
    <submittedName>
        <fullName evidence="2">Uncharacterized protein</fullName>
    </submittedName>
</protein>
<organism evidence="2 3">
    <name type="scientific">Adiantum capillus-veneris</name>
    <name type="common">Maidenhair fern</name>
    <dbReference type="NCBI Taxonomy" id="13818"/>
    <lineage>
        <taxon>Eukaryota</taxon>
        <taxon>Viridiplantae</taxon>
        <taxon>Streptophyta</taxon>
        <taxon>Embryophyta</taxon>
        <taxon>Tracheophyta</taxon>
        <taxon>Polypodiopsida</taxon>
        <taxon>Polypodiidae</taxon>
        <taxon>Polypodiales</taxon>
        <taxon>Pteridineae</taxon>
        <taxon>Pteridaceae</taxon>
        <taxon>Vittarioideae</taxon>
        <taxon>Adiantum</taxon>
    </lineage>
</organism>
<accession>A0A9D4UJ91</accession>
<evidence type="ECO:0000313" key="2">
    <source>
        <dbReference type="EMBL" id="KAI5068865.1"/>
    </source>
</evidence>
<feature type="compositionally biased region" description="Gly residues" evidence="1">
    <location>
        <begin position="77"/>
        <end position="90"/>
    </location>
</feature>
<name>A0A9D4UJ91_ADICA</name>
<gene>
    <name evidence="2" type="ORF">GOP47_0017210</name>
</gene>
<sequence>MSKHLSAVKEDDIPLQTTIDKPSFPAGVNAPAAILLNVTRSSVVLCSPSQTAGFPFSLNGATIQPDGIKARCKVGGARQGGGGGGGGEGGARGHKELSGRRLQRSEWTDERHVRVE</sequence>
<proteinExistence type="predicted"/>